<evidence type="ECO:0000313" key="3">
    <source>
        <dbReference type="Proteomes" id="UP000028006"/>
    </source>
</evidence>
<evidence type="ECO:0000256" key="1">
    <source>
        <dbReference type="SAM" id="SignalP"/>
    </source>
</evidence>
<comment type="caution">
    <text evidence="2">The sequence shown here is derived from an EMBL/GenBank/DDBJ whole genome shotgun (WGS) entry which is preliminary data.</text>
</comment>
<feature type="signal peptide" evidence="1">
    <location>
        <begin position="1"/>
        <end position="24"/>
    </location>
</feature>
<protein>
    <submittedName>
        <fullName evidence="2">Uncharacterized protein</fullName>
    </submittedName>
</protein>
<feature type="chain" id="PRO_5001760542" evidence="1">
    <location>
        <begin position="25"/>
        <end position="590"/>
    </location>
</feature>
<gene>
    <name evidence="2" type="ORF">GZ77_14930</name>
</gene>
<reference evidence="2 3" key="1">
    <citation type="submission" date="2014-06" db="EMBL/GenBank/DDBJ databases">
        <title>Whole Genome Sequences of Three Symbiotic Endozoicomonas Bacteria.</title>
        <authorList>
            <person name="Neave M.J."/>
            <person name="Apprill A."/>
            <person name="Voolstra C.R."/>
        </authorList>
    </citation>
    <scope>NUCLEOTIDE SEQUENCE [LARGE SCALE GENOMIC DNA]</scope>
    <source>
        <strain evidence="2 3">LMG 24815</strain>
    </source>
</reference>
<sequence>MRQFFSLFQRFQLMLVLLSGLAQASSEYRYVTQPVGMDSLLPVIEISPDGLIPDDGSNCALVDSEGYAHFYLTAPSQLKDDYWDSKYYNPIRPGSTAMDEGFDYTHHGLYLDLAGMNRLGHSTVDSERLDIPRTSLRAIYSPGNEGKRICLFTQHKPGKSPYERVPSVLETLGYHAMMLTVSGGIDKLTGNRLNNFGGINPFAHIHGYTMLFAQLKAGRDLKRFFINHGFSAAGSTCSTMAIQGALAYFKLVDFLTEMKDLTLAGRYATFWLSPLSGNTLDCITQAVIQPVAEYISPANGTVRQPASNLITDAWSAYSGFGAASLLAPTAKNAMLKAMLVKVTISSGGRIRHFIRCLTELERGADAEIYSVFQEGLVYISMSFLGGEGKVTKVLFDEFLKQTSSSFMGYELSSNQRMQEVEEWFQGQINGGLVTLGALAGLQASAIASPYAAKLIAYLASVAQTSVPGYALAAKGANNLFWLTGKAGGLAGGAVKAFPGAERLLSFKLFPELFVAHSLAKGVALHVSLNYVGPTSVLFTKLIADMMTNASVPRAPIRTLVQADQRLTIGHYVDDGSRHRVNFQPYKLPSQ</sequence>
<dbReference type="AlphaFoldDB" id="A0A081N587"/>
<name>A0A081N587_9GAMM</name>
<dbReference type="Proteomes" id="UP000028006">
    <property type="component" value="Unassembled WGS sequence"/>
</dbReference>
<proteinExistence type="predicted"/>
<dbReference type="EMBL" id="JOKG01000003">
    <property type="protein sequence ID" value="KEQ13610.1"/>
    <property type="molecule type" value="Genomic_DNA"/>
</dbReference>
<keyword evidence="3" id="KW-1185">Reference proteome</keyword>
<evidence type="ECO:0000313" key="2">
    <source>
        <dbReference type="EMBL" id="KEQ13610.1"/>
    </source>
</evidence>
<dbReference type="RefSeq" id="WP_034876637.1">
    <property type="nucleotide sequence ID" value="NZ_JOKG01000003.1"/>
</dbReference>
<keyword evidence="1" id="KW-0732">Signal</keyword>
<organism evidence="2 3">
    <name type="scientific">Endozoicomonas montiporae</name>
    <dbReference type="NCBI Taxonomy" id="1027273"/>
    <lineage>
        <taxon>Bacteria</taxon>
        <taxon>Pseudomonadati</taxon>
        <taxon>Pseudomonadota</taxon>
        <taxon>Gammaproteobacteria</taxon>
        <taxon>Oceanospirillales</taxon>
        <taxon>Endozoicomonadaceae</taxon>
        <taxon>Endozoicomonas</taxon>
    </lineage>
</organism>
<accession>A0A081N587</accession>